<feature type="domain" description="Threonine/Serine exporter ThrE" evidence="9">
    <location>
        <begin position="16"/>
        <end position="148"/>
    </location>
</feature>
<evidence type="ECO:0000256" key="7">
    <source>
        <dbReference type="ARBA" id="ARBA00034125"/>
    </source>
</evidence>
<evidence type="ECO:0000256" key="8">
    <source>
        <dbReference type="SAM" id="Phobius"/>
    </source>
</evidence>
<evidence type="ECO:0000313" key="11">
    <source>
        <dbReference type="Proteomes" id="UP000265926"/>
    </source>
</evidence>
<dbReference type="PANTHER" id="PTHR34390">
    <property type="entry name" value="UPF0442 PROTEIN YJJB-RELATED"/>
    <property type="match status" value="1"/>
</dbReference>
<sequence>MQEWLHFIDRWFWLGMGAIGFAILFNVPKRTIFTIFLLGAFGGSLKFIVLAAGGGIILGSFFGAVLVGFASLFAAHYRHTPPFVLAIPAVIPMVPGAFAYRAMLGVIHLTEKIDHETFLKLMEETIDNGLKAFFVLAALSLGVSAPMLIFRRESAKNLAVRIKPDEAKLK</sequence>
<comment type="caution">
    <text evidence="10">The sequence shown here is derived from an EMBL/GenBank/DDBJ whole genome shotgun (WGS) entry which is preliminary data.</text>
</comment>
<keyword evidence="3" id="KW-0997">Cell inner membrane</keyword>
<evidence type="ECO:0000256" key="1">
    <source>
        <dbReference type="ARBA" id="ARBA00004651"/>
    </source>
</evidence>
<dbReference type="EMBL" id="QWGR01000001">
    <property type="protein sequence ID" value="RIJ50385.1"/>
    <property type="molecule type" value="Genomic_DNA"/>
</dbReference>
<organism evidence="10 11">
    <name type="scientific">Maribellus luteus</name>
    <dbReference type="NCBI Taxonomy" id="2305463"/>
    <lineage>
        <taxon>Bacteria</taxon>
        <taxon>Pseudomonadati</taxon>
        <taxon>Bacteroidota</taxon>
        <taxon>Bacteroidia</taxon>
        <taxon>Marinilabiliales</taxon>
        <taxon>Prolixibacteraceae</taxon>
        <taxon>Maribellus</taxon>
    </lineage>
</organism>
<accession>A0A399T685</accession>
<protein>
    <submittedName>
        <fullName evidence="10">Threonine/serine exporter</fullName>
    </submittedName>
</protein>
<evidence type="ECO:0000256" key="5">
    <source>
        <dbReference type="ARBA" id="ARBA00022989"/>
    </source>
</evidence>
<feature type="transmembrane region" description="Helical" evidence="8">
    <location>
        <begin position="12"/>
        <end position="41"/>
    </location>
</feature>
<proteinExistence type="inferred from homology"/>
<dbReference type="GO" id="GO:0015744">
    <property type="term" value="P:succinate transport"/>
    <property type="evidence" value="ECO:0007669"/>
    <property type="project" value="TreeGrafter"/>
</dbReference>
<gene>
    <name evidence="10" type="ORF">D1614_00135</name>
</gene>
<evidence type="ECO:0000256" key="6">
    <source>
        <dbReference type="ARBA" id="ARBA00023136"/>
    </source>
</evidence>
<feature type="transmembrane region" description="Helical" evidence="8">
    <location>
        <begin position="47"/>
        <end position="73"/>
    </location>
</feature>
<comment type="subcellular location">
    <subcellularLocation>
        <location evidence="1">Cell membrane</location>
        <topology evidence="1">Multi-pass membrane protein</topology>
    </subcellularLocation>
</comment>
<evidence type="ECO:0000256" key="3">
    <source>
        <dbReference type="ARBA" id="ARBA00022519"/>
    </source>
</evidence>
<dbReference type="AlphaFoldDB" id="A0A399T685"/>
<dbReference type="RefSeq" id="WP_119435856.1">
    <property type="nucleotide sequence ID" value="NZ_QWGR01000001.1"/>
</dbReference>
<evidence type="ECO:0000313" key="10">
    <source>
        <dbReference type="EMBL" id="RIJ50385.1"/>
    </source>
</evidence>
<dbReference type="OrthoDB" id="9810047at2"/>
<feature type="transmembrane region" description="Helical" evidence="8">
    <location>
        <begin position="129"/>
        <end position="150"/>
    </location>
</feature>
<dbReference type="GO" id="GO:0005886">
    <property type="term" value="C:plasma membrane"/>
    <property type="evidence" value="ECO:0007669"/>
    <property type="project" value="UniProtKB-SubCell"/>
</dbReference>
<keyword evidence="5 8" id="KW-1133">Transmembrane helix</keyword>
<name>A0A399T685_9BACT</name>
<evidence type="ECO:0000256" key="2">
    <source>
        <dbReference type="ARBA" id="ARBA00022475"/>
    </source>
</evidence>
<dbReference type="InterPro" id="IPR050539">
    <property type="entry name" value="ThrE_Dicarb/AminoAcid_Exp"/>
</dbReference>
<feature type="transmembrane region" description="Helical" evidence="8">
    <location>
        <begin position="85"/>
        <end position="109"/>
    </location>
</feature>
<dbReference type="InterPro" id="IPR024528">
    <property type="entry name" value="ThrE_2"/>
</dbReference>
<evidence type="ECO:0000259" key="9">
    <source>
        <dbReference type="Pfam" id="PF12821"/>
    </source>
</evidence>
<keyword evidence="4 8" id="KW-0812">Transmembrane</keyword>
<keyword evidence="6 8" id="KW-0472">Membrane</keyword>
<comment type="similarity">
    <text evidence="7">Belongs to the ThrE exporter (TC 2.A.79) family.</text>
</comment>
<evidence type="ECO:0000256" key="4">
    <source>
        <dbReference type="ARBA" id="ARBA00022692"/>
    </source>
</evidence>
<dbReference type="Proteomes" id="UP000265926">
    <property type="component" value="Unassembled WGS sequence"/>
</dbReference>
<reference evidence="10 11" key="1">
    <citation type="submission" date="2018-08" db="EMBL/GenBank/DDBJ databases">
        <title>Pallidiluteibacterium maritimus gen. nov., sp. nov., isolated from coastal sediment.</title>
        <authorList>
            <person name="Zhou L.Y."/>
        </authorList>
    </citation>
    <scope>NUCLEOTIDE SEQUENCE [LARGE SCALE GENOMIC DNA]</scope>
    <source>
        <strain evidence="10 11">XSD2</strain>
    </source>
</reference>
<dbReference type="PANTHER" id="PTHR34390:SF1">
    <property type="entry name" value="SUCCINATE TRANSPORTER SUBUNIT YJJB-RELATED"/>
    <property type="match status" value="1"/>
</dbReference>
<keyword evidence="2" id="KW-1003">Cell membrane</keyword>
<keyword evidence="11" id="KW-1185">Reference proteome</keyword>
<dbReference type="Pfam" id="PF12821">
    <property type="entry name" value="ThrE_2"/>
    <property type="match status" value="1"/>
</dbReference>